<protein>
    <recommendedName>
        <fullName evidence="1">Antitoxin SocA-like Panacea domain-containing protein</fullName>
    </recommendedName>
</protein>
<dbReference type="EMBL" id="CAESAQ020000034">
    <property type="protein sequence ID" value="CAB5497077.1"/>
    <property type="molecule type" value="Genomic_DNA"/>
</dbReference>
<dbReference type="InterPro" id="IPR025272">
    <property type="entry name" value="SocA_Panacea"/>
</dbReference>
<comment type="caution">
    <text evidence="2">The sequence shown here is derived from an EMBL/GenBank/DDBJ whole genome shotgun (WGS) entry which is preliminary data.</text>
</comment>
<sequence>MVFLYIITSMLDELKISQVAGYVLSKEDEQTMSILKLMKLLYFIDRASLVEYGCPISYDSMVAMRFGMVLSNTYDLASGTIKSEPNGWESWVSDKENHNVSLKRQNVNIESFDELSEADIEIIDKVWQQYGNKNQWELADMQHDPKICPEWKDPQGSSMPVSYHDIFISIGLDKETASSLSQEIDKRNAINLALNA</sequence>
<reference evidence="2 3" key="1">
    <citation type="submission" date="2020-05" db="EMBL/GenBank/DDBJ databases">
        <authorList>
            <person name="Petersen J."/>
            <person name="Sayavedra L."/>
        </authorList>
    </citation>
    <scope>NUCLEOTIDE SEQUENCE [LARGE SCALE GENOMIC DNA]</scope>
    <source>
        <strain evidence="2">B thermophilus SOXS</strain>
    </source>
</reference>
<accession>A0A8H8XAZ0</accession>
<proteinExistence type="predicted"/>
<dbReference type="Proteomes" id="UP000643672">
    <property type="component" value="Unassembled WGS sequence"/>
</dbReference>
<evidence type="ECO:0000313" key="3">
    <source>
        <dbReference type="Proteomes" id="UP000643672"/>
    </source>
</evidence>
<name>A0A8H8XAZ0_9GAMM</name>
<organism evidence="2 3">
    <name type="scientific">Bathymodiolus thermophilus thioautotrophic gill symbiont</name>
    <dbReference type="NCBI Taxonomy" id="2360"/>
    <lineage>
        <taxon>Bacteria</taxon>
        <taxon>Pseudomonadati</taxon>
        <taxon>Pseudomonadota</taxon>
        <taxon>Gammaproteobacteria</taxon>
        <taxon>sulfur-oxidizing symbionts</taxon>
    </lineage>
</organism>
<feature type="domain" description="Antitoxin SocA-like Panacea" evidence="1">
    <location>
        <begin position="37"/>
        <end position="146"/>
    </location>
</feature>
<evidence type="ECO:0000313" key="2">
    <source>
        <dbReference type="EMBL" id="CAB5497077.1"/>
    </source>
</evidence>
<gene>
    <name evidence="2" type="ORF">THERMOS_620</name>
</gene>
<keyword evidence="3" id="KW-1185">Reference proteome</keyword>
<evidence type="ECO:0000259" key="1">
    <source>
        <dbReference type="Pfam" id="PF13274"/>
    </source>
</evidence>
<dbReference type="AlphaFoldDB" id="A0A8H8XAZ0"/>
<dbReference type="Pfam" id="PF13274">
    <property type="entry name" value="SocA_Panacea"/>
    <property type="match status" value="1"/>
</dbReference>